<feature type="region of interest" description="Disordered" evidence="7">
    <location>
        <begin position="1"/>
        <end position="20"/>
    </location>
</feature>
<evidence type="ECO:0000256" key="7">
    <source>
        <dbReference type="SAM" id="MobiDB-lite"/>
    </source>
</evidence>
<reference evidence="9 10" key="1">
    <citation type="submission" date="2015-08" db="EMBL/GenBank/DDBJ databases">
        <title>The genome of the Asian arowana (Scleropages formosus).</title>
        <authorList>
            <person name="Tan M.H."/>
            <person name="Gan H.M."/>
            <person name="Croft L.J."/>
            <person name="Austin C.M."/>
        </authorList>
    </citation>
    <scope>NUCLEOTIDE SEQUENCE [LARGE SCALE GENOMIC DNA]</scope>
    <source>
        <strain evidence="9">Aro1</strain>
    </source>
</reference>
<dbReference type="GO" id="GO:0000978">
    <property type="term" value="F:RNA polymerase II cis-regulatory region sequence-specific DNA binding"/>
    <property type="evidence" value="ECO:0007669"/>
    <property type="project" value="TreeGrafter"/>
</dbReference>
<dbReference type="AlphaFoldDB" id="A0A0P7XTQ1"/>
<evidence type="ECO:0000313" key="9">
    <source>
        <dbReference type="EMBL" id="KPP56341.1"/>
    </source>
</evidence>
<keyword evidence="6" id="KW-0804">Transcription</keyword>
<evidence type="ECO:0000256" key="1">
    <source>
        <dbReference type="ARBA" id="ARBA00022499"/>
    </source>
</evidence>
<keyword evidence="4" id="KW-0805">Transcription regulation</keyword>
<proteinExistence type="predicted"/>
<evidence type="ECO:0000313" key="10">
    <source>
        <dbReference type="Proteomes" id="UP000034805"/>
    </source>
</evidence>
<evidence type="ECO:0000256" key="6">
    <source>
        <dbReference type="ARBA" id="ARBA00023163"/>
    </source>
</evidence>
<evidence type="ECO:0000256" key="2">
    <source>
        <dbReference type="ARBA" id="ARBA00022553"/>
    </source>
</evidence>
<dbReference type="Proteomes" id="UP000034805">
    <property type="component" value="Unassembled WGS sequence"/>
</dbReference>
<comment type="caution">
    <text evidence="9">The sequence shown here is derived from an EMBL/GenBank/DDBJ whole genome shotgun (WGS) entry which is preliminary data.</text>
</comment>
<dbReference type="FunFam" id="3.30.710.10:FF:000061">
    <property type="entry name" value="Zinc finger and BTB domain-containing protein 5"/>
    <property type="match status" value="1"/>
</dbReference>
<feature type="compositionally biased region" description="Polar residues" evidence="7">
    <location>
        <begin position="8"/>
        <end position="20"/>
    </location>
</feature>
<dbReference type="PANTHER" id="PTHR46105">
    <property type="entry name" value="AGAP004733-PA"/>
    <property type="match status" value="1"/>
</dbReference>
<dbReference type="Gene3D" id="3.30.710.10">
    <property type="entry name" value="Potassium Channel Kv1.1, Chain A"/>
    <property type="match status" value="1"/>
</dbReference>
<feature type="non-terminal residue" evidence="9">
    <location>
        <position position="198"/>
    </location>
</feature>
<dbReference type="PANTHER" id="PTHR46105:SF28">
    <property type="entry name" value="ZINC FINGER PROTEIN 37-LIKE"/>
    <property type="match status" value="1"/>
</dbReference>
<dbReference type="GO" id="GO:0000981">
    <property type="term" value="F:DNA-binding transcription factor activity, RNA polymerase II-specific"/>
    <property type="evidence" value="ECO:0007669"/>
    <property type="project" value="TreeGrafter"/>
</dbReference>
<dbReference type="SMART" id="SM00225">
    <property type="entry name" value="BTB"/>
    <property type="match status" value="1"/>
</dbReference>
<gene>
    <name evidence="9" type="ORF">Z043_126056</name>
</gene>
<feature type="domain" description="BTB" evidence="8">
    <location>
        <begin position="53"/>
        <end position="122"/>
    </location>
</feature>
<dbReference type="Pfam" id="PF00651">
    <property type="entry name" value="BTB"/>
    <property type="match status" value="1"/>
</dbReference>
<dbReference type="InterPro" id="IPR011333">
    <property type="entry name" value="SKP1/BTB/POZ_sf"/>
</dbReference>
<organism evidence="9 10">
    <name type="scientific">Scleropages formosus</name>
    <name type="common">Asian bonytongue</name>
    <name type="synonym">Osteoglossum formosum</name>
    <dbReference type="NCBI Taxonomy" id="113540"/>
    <lineage>
        <taxon>Eukaryota</taxon>
        <taxon>Metazoa</taxon>
        <taxon>Chordata</taxon>
        <taxon>Craniata</taxon>
        <taxon>Vertebrata</taxon>
        <taxon>Euteleostomi</taxon>
        <taxon>Actinopterygii</taxon>
        <taxon>Neopterygii</taxon>
        <taxon>Teleostei</taxon>
        <taxon>Osteoglossocephala</taxon>
        <taxon>Osteoglossomorpha</taxon>
        <taxon>Osteoglossiformes</taxon>
        <taxon>Osteoglossidae</taxon>
        <taxon>Scleropages</taxon>
    </lineage>
</organism>
<accession>A0A0P7XTQ1</accession>
<dbReference type="EMBL" id="JARO02022206">
    <property type="protein sequence ID" value="KPP56341.1"/>
    <property type="molecule type" value="Genomic_DNA"/>
</dbReference>
<keyword evidence="5" id="KW-0238">DNA-binding</keyword>
<evidence type="ECO:0000256" key="3">
    <source>
        <dbReference type="ARBA" id="ARBA00022843"/>
    </source>
</evidence>
<protein>
    <recommendedName>
        <fullName evidence="8">BTB domain-containing protein</fullName>
    </recommendedName>
</protein>
<name>A0A0P7XTQ1_SCLFO</name>
<evidence type="ECO:0000259" key="8">
    <source>
        <dbReference type="PROSITE" id="PS50097"/>
    </source>
</evidence>
<evidence type="ECO:0000256" key="4">
    <source>
        <dbReference type="ARBA" id="ARBA00023015"/>
    </source>
</evidence>
<sequence>MKVAELSGQLQTPRRCTNQSIQTQRESQVTDFPGHVDQVFQQLNYQRLRGQLCDCVIVVGNRHFKAHRAVLAACSTHFRALFSVAESNGGMNVIQLDSEVVTAEALSVLVDMMYTSTLMLEESNVMDVLLAASHLHLNSVVKACKHYMSTRTLHLSLPGKRYMHCSDQHAAGTASSSRLQHPFLQQYKVLPIKVKEEA</sequence>
<dbReference type="InterPro" id="IPR000210">
    <property type="entry name" value="BTB/POZ_dom"/>
</dbReference>
<keyword evidence="2" id="KW-0597">Phosphoprotein</keyword>
<dbReference type="InterPro" id="IPR050457">
    <property type="entry name" value="ZnFinger_BTB_dom_contain"/>
</dbReference>
<keyword evidence="3" id="KW-0832">Ubl conjugation</keyword>
<evidence type="ECO:0000256" key="5">
    <source>
        <dbReference type="ARBA" id="ARBA00023125"/>
    </source>
</evidence>
<keyword evidence="1" id="KW-1017">Isopeptide bond</keyword>
<dbReference type="PROSITE" id="PS50097">
    <property type="entry name" value="BTB"/>
    <property type="match status" value="1"/>
</dbReference>
<dbReference type="SUPFAM" id="SSF54695">
    <property type="entry name" value="POZ domain"/>
    <property type="match status" value="1"/>
</dbReference>